<dbReference type="RefSeq" id="WP_097929244.1">
    <property type="nucleotide sequence ID" value="NZ_OCTN01000002.1"/>
</dbReference>
<dbReference type="Pfam" id="PF02080">
    <property type="entry name" value="TrkA_C"/>
    <property type="match status" value="2"/>
</dbReference>
<name>A0A2C9CR28_9RHOB</name>
<dbReference type="InterPro" id="IPR036291">
    <property type="entry name" value="NAD(P)-bd_dom_sf"/>
</dbReference>
<dbReference type="Pfam" id="PF02254">
    <property type="entry name" value="TrkA_N"/>
    <property type="match status" value="2"/>
</dbReference>
<dbReference type="Gene3D" id="3.40.50.720">
    <property type="entry name" value="NAD(P)-binding Rossmann-like Domain"/>
    <property type="match status" value="2"/>
</dbReference>
<evidence type="ECO:0000256" key="3">
    <source>
        <dbReference type="ARBA" id="ARBA00022538"/>
    </source>
</evidence>
<dbReference type="PROSITE" id="PS51202">
    <property type="entry name" value="RCK_C"/>
    <property type="match status" value="2"/>
</dbReference>
<dbReference type="PANTHER" id="PTHR43833:SF5">
    <property type="entry name" value="TRK SYSTEM POTASSIUM UPTAKE PROTEIN TRKA"/>
    <property type="match status" value="1"/>
</dbReference>
<dbReference type="InterPro" id="IPR003148">
    <property type="entry name" value="RCK_N"/>
</dbReference>
<dbReference type="OrthoDB" id="9775180at2"/>
<dbReference type="AlphaFoldDB" id="A0A2C9CR28"/>
<feature type="domain" description="RCK N-terminal" evidence="7">
    <location>
        <begin position="1"/>
        <end position="124"/>
    </location>
</feature>
<dbReference type="EMBL" id="OCTN01000002">
    <property type="protein sequence ID" value="SOH93680.1"/>
    <property type="molecule type" value="Genomic_DNA"/>
</dbReference>
<dbReference type="NCBIfam" id="NF007039">
    <property type="entry name" value="PRK09496.3-2"/>
    <property type="match status" value="1"/>
</dbReference>
<keyword evidence="4" id="KW-0630">Potassium</keyword>
<dbReference type="InterPro" id="IPR050721">
    <property type="entry name" value="Trk_Ktr_HKT_K-transport"/>
</dbReference>
<dbReference type="InterPro" id="IPR006037">
    <property type="entry name" value="RCK_C"/>
</dbReference>
<evidence type="ECO:0000256" key="6">
    <source>
        <dbReference type="ARBA" id="ARBA00023065"/>
    </source>
</evidence>
<reference evidence="10" key="1">
    <citation type="submission" date="2017-09" db="EMBL/GenBank/DDBJ databases">
        <authorList>
            <person name="Varghese N."/>
            <person name="Submissions S."/>
        </authorList>
    </citation>
    <scope>NUCLEOTIDE SEQUENCE [LARGE SCALE GENOMIC DNA]</scope>
    <source>
        <strain evidence="10">C7</strain>
    </source>
</reference>
<feature type="domain" description="RCK C-terminal" evidence="8">
    <location>
        <begin position="144"/>
        <end position="229"/>
    </location>
</feature>
<evidence type="ECO:0000259" key="8">
    <source>
        <dbReference type="PROSITE" id="PS51202"/>
    </source>
</evidence>
<dbReference type="Proteomes" id="UP000220034">
    <property type="component" value="Unassembled WGS sequence"/>
</dbReference>
<dbReference type="PRINTS" id="PR00335">
    <property type="entry name" value="KUPTAKETRKA"/>
</dbReference>
<gene>
    <name evidence="9" type="ORF">SAMN06273572_102358</name>
</gene>
<evidence type="ECO:0000256" key="4">
    <source>
        <dbReference type="ARBA" id="ARBA00022958"/>
    </source>
</evidence>
<feature type="domain" description="RCK N-terminal" evidence="7">
    <location>
        <begin position="234"/>
        <end position="353"/>
    </location>
</feature>
<keyword evidence="2" id="KW-0813">Transport</keyword>
<dbReference type="GO" id="GO:0015079">
    <property type="term" value="F:potassium ion transmembrane transporter activity"/>
    <property type="evidence" value="ECO:0007669"/>
    <property type="project" value="InterPro"/>
</dbReference>
<keyword evidence="3" id="KW-0633">Potassium transport</keyword>
<sequence>MKVIVCGAGQVGWQIARHLASENNDVTVVDNNPSLVRRITDSLDVGGVSGFASHPDVLQRAGARDADMIIAATFSDEVNMIACQVAHSVFTVPRKIARVRAQSYLDPIWSDIYQQDHMPIDVIISPEKEVAEAALRRLSAPAAFEIHGFLDDSAQLVGLTLSADCPVLNTPLRQLTELFSTLRAYVVAIRSENRQLRVADSDDQLFAGDQIYLFAAKEDLDRTLEIFGKQASAGNRSLILGAGNVGLAVAKVLEGQGKRNRLKLIERDRARAEVAADSLERTIVLNGDGLNKDILEEAGINSVDSFLAVTDDDKTNLLSCARAKSLGAKLTVCLINDPSLAPLMRPLGIDAYINPRGTTVSSILRHVRHGRIRAVYSVGDAEAEVIEAQVLGTSAIAGKRVRDTHLPEGAIIGAIQKGHKLVIPRADTVIAEGDSVTIFAMAEQVPQVERLFRVAVDFF</sequence>
<feature type="domain" description="RCK C-terminal" evidence="8">
    <location>
        <begin position="373"/>
        <end position="454"/>
    </location>
</feature>
<accession>A0A2C9CR28</accession>
<dbReference type="SUPFAM" id="SSF51735">
    <property type="entry name" value="NAD(P)-binding Rossmann-fold domains"/>
    <property type="match status" value="2"/>
</dbReference>
<evidence type="ECO:0000313" key="9">
    <source>
        <dbReference type="EMBL" id="SOH93680.1"/>
    </source>
</evidence>
<organism evidence="9 10">
    <name type="scientific">Pontivivens marinum</name>
    <dbReference type="NCBI Taxonomy" id="1690039"/>
    <lineage>
        <taxon>Bacteria</taxon>
        <taxon>Pseudomonadati</taxon>
        <taxon>Pseudomonadota</taxon>
        <taxon>Alphaproteobacteria</taxon>
        <taxon>Rhodobacterales</taxon>
        <taxon>Paracoccaceae</taxon>
        <taxon>Pontivivens</taxon>
    </lineage>
</organism>
<evidence type="ECO:0000313" key="10">
    <source>
        <dbReference type="Proteomes" id="UP000220034"/>
    </source>
</evidence>
<proteinExistence type="predicted"/>
<dbReference type="NCBIfam" id="NF007032">
    <property type="entry name" value="PRK09496.1-4"/>
    <property type="match status" value="1"/>
</dbReference>
<keyword evidence="5" id="KW-0520">NAD</keyword>
<evidence type="ECO:0000256" key="1">
    <source>
        <dbReference type="ARBA" id="ARBA00017378"/>
    </source>
</evidence>
<dbReference type="PROSITE" id="PS51201">
    <property type="entry name" value="RCK_N"/>
    <property type="match status" value="2"/>
</dbReference>
<evidence type="ECO:0000256" key="2">
    <source>
        <dbReference type="ARBA" id="ARBA00022448"/>
    </source>
</evidence>
<keyword evidence="10" id="KW-1185">Reference proteome</keyword>
<protein>
    <recommendedName>
        <fullName evidence="1">Trk system potassium uptake protein TrkA</fullName>
    </recommendedName>
</protein>
<keyword evidence="6" id="KW-0406">Ion transport</keyword>
<dbReference type="NCBIfam" id="NF007031">
    <property type="entry name" value="PRK09496.1-2"/>
    <property type="match status" value="1"/>
</dbReference>
<evidence type="ECO:0000259" key="7">
    <source>
        <dbReference type="PROSITE" id="PS51201"/>
    </source>
</evidence>
<dbReference type="Gene3D" id="3.30.70.1450">
    <property type="entry name" value="Regulator of K+ conductance, C-terminal domain"/>
    <property type="match status" value="2"/>
</dbReference>
<dbReference type="InterPro" id="IPR006036">
    <property type="entry name" value="K_uptake_TrkA"/>
</dbReference>
<dbReference type="GO" id="GO:0005886">
    <property type="term" value="C:plasma membrane"/>
    <property type="evidence" value="ECO:0007669"/>
    <property type="project" value="InterPro"/>
</dbReference>
<dbReference type="SUPFAM" id="SSF116726">
    <property type="entry name" value="TrkA C-terminal domain-like"/>
    <property type="match status" value="2"/>
</dbReference>
<dbReference type="InterPro" id="IPR036721">
    <property type="entry name" value="RCK_C_sf"/>
</dbReference>
<dbReference type="PANTHER" id="PTHR43833">
    <property type="entry name" value="POTASSIUM CHANNEL PROTEIN 2-RELATED-RELATED"/>
    <property type="match status" value="1"/>
</dbReference>
<evidence type="ECO:0000256" key="5">
    <source>
        <dbReference type="ARBA" id="ARBA00023027"/>
    </source>
</evidence>